<dbReference type="FunFam" id="3.40.50.880:FF:000033">
    <property type="entry name" value="Glutamine amidotransferase class-I"/>
    <property type="match status" value="1"/>
</dbReference>
<dbReference type="CDD" id="cd01741">
    <property type="entry name" value="GATase1_1"/>
    <property type="match status" value="1"/>
</dbReference>
<dbReference type="InterPro" id="IPR044992">
    <property type="entry name" value="ChyE-like"/>
</dbReference>
<comment type="caution">
    <text evidence="2">The sequence shown here is derived from an EMBL/GenBank/DDBJ whole genome shotgun (WGS) entry which is preliminary data.</text>
</comment>
<evidence type="ECO:0000313" key="3">
    <source>
        <dbReference type="Proteomes" id="UP000535838"/>
    </source>
</evidence>
<proteinExistence type="predicted"/>
<dbReference type="GO" id="GO:0005829">
    <property type="term" value="C:cytosol"/>
    <property type="evidence" value="ECO:0007669"/>
    <property type="project" value="TreeGrafter"/>
</dbReference>
<evidence type="ECO:0000313" key="2">
    <source>
        <dbReference type="EMBL" id="MBB6634417.1"/>
    </source>
</evidence>
<name>A0A841SXT3_9BACL</name>
<gene>
    <name evidence="2" type="ORF">H7B67_09860</name>
</gene>
<dbReference type="RefSeq" id="WP_185119619.1">
    <property type="nucleotide sequence ID" value="NZ_JACJVQ010000006.1"/>
</dbReference>
<dbReference type="Proteomes" id="UP000535838">
    <property type="component" value="Unassembled WGS sequence"/>
</dbReference>
<dbReference type="Pfam" id="PF00117">
    <property type="entry name" value="GATase"/>
    <property type="match status" value="1"/>
</dbReference>
<keyword evidence="2" id="KW-0315">Glutamine amidotransferase</keyword>
<keyword evidence="3" id="KW-1185">Reference proteome</keyword>
<dbReference type="GO" id="GO:0016740">
    <property type="term" value="F:transferase activity"/>
    <property type="evidence" value="ECO:0007669"/>
    <property type="project" value="UniProtKB-KW"/>
</dbReference>
<dbReference type="InterPro" id="IPR017926">
    <property type="entry name" value="GATASE"/>
</dbReference>
<dbReference type="PROSITE" id="PS51273">
    <property type="entry name" value="GATASE_TYPE_1"/>
    <property type="match status" value="1"/>
</dbReference>
<dbReference type="InterPro" id="IPR029062">
    <property type="entry name" value="Class_I_gatase-like"/>
</dbReference>
<dbReference type="AlphaFoldDB" id="A0A841SXT3"/>
<dbReference type="SUPFAM" id="SSF52317">
    <property type="entry name" value="Class I glutamine amidotransferase-like"/>
    <property type="match status" value="1"/>
</dbReference>
<dbReference type="Gene3D" id="3.40.50.880">
    <property type="match status" value="1"/>
</dbReference>
<accession>A0A841SXT3</accession>
<organism evidence="2 3">
    <name type="scientific">Cohnella thailandensis</name>
    <dbReference type="NCBI Taxonomy" id="557557"/>
    <lineage>
        <taxon>Bacteria</taxon>
        <taxon>Bacillati</taxon>
        <taxon>Bacillota</taxon>
        <taxon>Bacilli</taxon>
        <taxon>Bacillales</taxon>
        <taxon>Paenibacillaceae</taxon>
        <taxon>Cohnella</taxon>
    </lineage>
</organism>
<protein>
    <submittedName>
        <fullName evidence="2">Type 1 glutamine amidotransferase</fullName>
    </submittedName>
</protein>
<evidence type="ECO:0000259" key="1">
    <source>
        <dbReference type="Pfam" id="PF00117"/>
    </source>
</evidence>
<keyword evidence="2" id="KW-0808">Transferase</keyword>
<reference evidence="2 3" key="1">
    <citation type="submission" date="2020-08" db="EMBL/GenBank/DDBJ databases">
        <title>Cohnella phylogeny.</title>
        <authorList>
            <person name="Dunlap C."/>
        </authorList>
    </citation>
    <scope>NUCLEOTIDE SEQUENCE [LARGE SCALE GENOMIC DNA]</scope>
    <source>
        <strain evidence="2 3">DSM 25241</strain>
    </source>
</reference>
<dbReference type="PANTHER" id="PTHR42695">
    <property type="entry name" value="GLUTAMINE AMIDOTRANSFERASE YLR126C-RELATED"/>
    <property type="match status" value="1"/>
</dbReference>
<dbReference type="PANTHER" id="PTHR42695:SF5">
    <property type="entry name" value="GLUTAMINE AMIDOTRANSFERASE YLR126C-RELATED"/>
    <property type="match status" value="1"/>
</dbReference>
<feature type="domain" description="Glutamine amidotransferase" evidence="1">
    <location>
        <begin position="21"/>
        <end position="181"/>
    </location>
</feature>
<dbReference type="EMBL" id="JACJVQ010000006">
    <property type="protein sequence ID" value="MBB6634417.1"/>
    <property type="molecule type" value="Genomic_DNA"/>
</dbReference>
<sequence>MNIAILKHFDFDDESAIVSWCRSKGHPYTIIDPSSEDNLPDMNSFELLIVLGGPMSVYEEESYPWLAAEKRFLRDAIDADKKILGICLGGQLLAEALGGRVFRNEHKELGFHPIERNGNEHPLFSGMPEKFHSYQWHGDAFELPEDALPLASSEACRHQAFAYGTSILGLQFHLETTRSCAETMLEQWSGEIKDAPYIQPEKQIREQWSRIEDSHGYLRSILDRFENI</sequence>